<protein>
    <submittedName>
        <fullName evidence="2">Uncharacterized protein</fullName>
    </submittedName>
</protein>
<feature type="region of interest" description="Disordered" evidence="1">
    <location>
        <begin position="1"/>
        <end position="42"/>
    </location>
</feature>
<name>A0AAN9R627_CANGL</name>
<feature type="compositionally biased region" description="Basic and acidic residues" evidence="1">
    <location>
        <begin position="22"/>
        <end position="42"/>
    </location>
</feature>
<evidence type="ECO:0000313" key="3">
    <source>
        <dbReference type="Proteomes" id="UP001367508"/>
    </source>
</evidence>
<sequence>MIGPSSDVESGRGKYGVGLKDLQGKEGVRKQRKGEVEEDPLGERRRIILSSLQEKEKSQPKLEKQFIKKQGNDLGISWGGKLLQDKQKRGALSRIHKLAFFPCASF</sequence>
<dbReference type="AlphaFoldDB" id="A0AAN9R627"/>
<evidence type="ECO:0000256" key="1">
    <source>
        <dbReference type="SAM" id="MobiDB-lite"/>
    </source>
</evidence>
<gene>
    <name evidence="2" type="ORF">VNO77_02388</name>
</gene>
<dbReference type="EMBL" id="JAYMYQ010000001">
    <property type="protein sequence ID" value="KAK7360396.1"/>
    <property type="molecule type" value="Genomic_DNA"/>
</dbReference>
<evidence type="ECO:0000313" key="2">
    <source>
        <dbReference type="EMBL" id="KAK7360396.1"/>
    </source>
</evidence>
<accession>A0AAN9R627</accession>
<reference evidence="2 3" key="1">
    <citation type="submission" date="2024-01" db="EMBL/GenBank/DDBJ databases">
        <title>The genomes of 5 underutilized Papilionoideae crops provide insights into root nodulation and disease resistanc.</title>
        <authorList>
            <person name="Jiang F."/>
        </authorList>
    </citation>
    <scope>NUCLEOTIDE SEQUENCE [LARGE SCALE GENOMIC DNA]</scope>
    <source>
        <strain evidence="2">LVBAO_FW01</strain>
        <tissue evidence="2">Leaves</tissue>
    </source>
</reference>
<organism evidence="2 3">
    <name type="scientific">Canavalia gladiata</name>
    <name type="common">Sword bean</name>
    <name type="synonym">Dolichos gladiatus</name>
    <dbReference type="NCBI Taxonomy" id="3824"/>
    <lineage>
        <taxon>Eukaryota</taxon>
        <taxon>Viridiplantae</taxon>
        <taxon>Streptophyta</taxon>
        <taxon>Embryophyta</taxon>
        <taxon>Tracheophyta</taxon>
        <taxon>Spermatophyta</taxon>
        <taxon>Magnoliopsida</taxon>
        <taxon>eudicotyledons</taxon>
        <taxon>Gunneridae</taxon>
        <taxon>Pentapetalae</taxon>
        <taxon>rosids</taxon>
        <taxon>fabids</taxon>
        <taxon>Fabales</taxon>
        <taxon>Fabaceae</taxon>
        <taxon>Papilionoideae</taxon>
        <taxon>50 kb inversion clade</taxon>
        <taxon>NPAAA clade</taxon>
        <taxon>indigoferoid/millettioid clade</taxon>
        <taxon>Phaseoleae</taxon>
        <taxon>Canavalia</taxon>
    </lineage>
</organism>
<proteinExistence type="predicted"/>
<comment type="caution">
    <text evidence="2">The sequence shown here is derived from an EMBL/GenBank/DDBJ whole genome shotgun (WGS) entry which is preliminary data.</text>
</comment>
<dbReference type="Proteomes" id="UP001367508">
    <property type="component" value="Unassembled WGS sequence"/>
</dbReference>
<keyword evidence="3" id="KW-1185">Reference proteome</keyword>